<dbReference type="EMBL" id="BKCJ010260804">
    <property type="protein sequence ID" value="GEZ28319.1"/>
    <property type="molecule type" value="Genomic_DNA"/>
</dbReference>
<dbReference type="AlphaFoldDB" id="A0A699IEP5"/>
<comment type="caution">
    <text evidence="1">The sequence shown here is derived from an EMBL/GenBank/DDBJ whole genome shotgun (WGS) entry which is preliminary data.</text>
</comment>
<gene>
    <name evidence="1" type="ORF">Tci_500292</name>
</gene>
<sequence>MAHNDIHPIKVSINTKFHNSLQPEWRNFVTLTRQNKDLSDVKVDIQTKNVGYSGNPNRIERRQNRNQAANATNGLVQQIDENDNAKTEPKYDAEDVSRVNASHIDLISSMISKGVHEHTNHEKLKIVINTSDDDQIDCNIIFNDPYVENNSGIVEHDSNVHD</sequence>
<name>A0A699IEP5_TANCI</name>
<protein>
    <submittedName>
        <fullName evidence="1">Uncharacterized protein</fullName>
    </submittedName>
</protein>
<reference evidence="1" key="1">
    <citation type="journal article" date="2019" name="Sci. Rep.">
        <title>Draft genome of Tanacetum cinerariifolium, the natural source of mosquito coil.</title>
        <authorList>
            <person name="Yamashiro T."/>
            <person name="Shiraishi A."/>
            <person name="Satake H."/>
            <person name="Nakayama K."/>
        </authorList>
    </citation>
    <scope>NUCLEOTIDE SEQUENCE</scope>
</reference>
<accession>A0A699IEP5</accession>
<organism evidence="1">
    <name type="scientific">Tanacetum cinerariifolium</name>
    <name type="common">Dalmatian daisy</name>
    <name type="synonym">Chrysanthemum cinerariifolium</name>
    <dbReference type="NCBI Taxonomy" id="118510"/>
    <lineage>
        <taxon>Eukaryota</taxon>
        <taxon>Viridiplantae</taxon>
        <taxon>Streptophyta</taxon>
        <taxon>Embryophyta</taxon>
        <taxon>Tracheophyta</taxon>
        <taxon>Spermatophyta</taxon>
        <taxon>Magnoliopsida</taxon>
        <taxon>eudicotyledons</taxon>
        <taxon>Gunneridae</taxon>
        <taxon>Pentapetalae</taxon>
        <taxon>asterids</taxon>
        <taxon>campanulids</taxon>
        <taxon>Asterales</taxon>
        <taxon>Asteraceae</taxon>
        <taxon>Asteroideae</taxon>
        <taxon>Anthemideae</taxon>
        <taxon>Anthemidinae</taxon>
        <taxon>Tanacetum</taxon>
    </lineage>
</organism>
<evidence type="ECO:0000313" key="1">
    <source>
        <dbReference type="EMBL" id="GEZ28319.1"/>
    </source>
</evidence>
<proteinExistence type="predicted"/>